<accession>A0AB34JML7</accession>
<protein>
    <recommendedName>
        <fullName evidence="5">Transmembrane protein</fullName>
    </recommendedName>
</protein>
<dbReference type="Proteomes" id="UP001515480">
    <property type="component" value="Unassembled WGS sequence"/>
</dbReference>
<dbReference type="AlphaFoldDB" id="A0AB34JML7"/>
<evidence type="ECO:0008006" key="5">
    <source>
        <dbReference type="Google" id="ProtNLM"/>
    </source>
</evidence>
<evidence type="ECO:0000313" key="4">
    <source>
        <dbReference type="Proteomes" id="UP001515480"/>
    </source>
</evidence>
<feature type="transmembrane region" description="Helical" evidence="2">
    <location>
        <begin position="140"/>
        <end position="158"/>
    </location>
</feature>
<keyword evidence="4" id="KW-1185">Reference proteome</keyword>
<organism evidence="3 4">
    <name type="scientific">Prymnesium parvum</name>
    <name type="common">Toxic golden alga</name>
    <dbReference type="NCBI Taxonomy" id="97485"/>
    <lineage>
        <taxon>Eukaryota</taxon>
        <taxon>Haptista</taxon>
        <taxon>Haptophyta</taxon>
        <taxon>Prymnesiophyceae</taxon>
        <taxon>Prymnesiales</taxon>
        <taxon>Prymnesiaceae</taxon>
        <taxon>Prymnesium</taxon>
    </lineage>
</organism>
<keyword evidence="2" id="KW-1133">Transmembrane helix</keyword>
<reference evidence="3 4" key="1">
    <citation type="journal article" date="2024" name="Science">
        <title>Giant polyketide synthase enzymes in the biosynthesis of giant marine polyether toxins.</title>
        <authorList>
            <person name="Fallon T.R."/>
            <person name="Shende V.V."/>
            <person name="Wierzbicki I.H."/>
            <person name="Pendleton A.L."/>
            <person name="Watervoot N.F."/>
            <person name="Auber R.P."/>
            <person name="Gonzalez D.J."/>
            <person name="Wisecaver J.H."/>
            <person name="Moore B.S."/>
        </authorList>
    </citation>
    <scope>NUCLEOTIDE SEQUENCE [LARGE SCALE GENOMIC DNA]</scope>
    <source>
        <strain evidence="3 4">12B1</strain>
    </source>
</reference>
<evidence type="ECO:0000256" key="2">
    <source>
        <dbReference type="SAM" id="Phobius"/>
    </source>
</evidence>
<evidence type="ECO:0000256" key="1">
    <source>
        <dbReference type="SAM" id="MobiDB-lite"/>
    </source>
</evidence>
<gene>
    <name evidence="3" type="ORF">AB1Y20_021574</name>
</gene>
<keyword evidence="2" id="KW-0812">Transmembrane</keyword>
<dbReference type="EMBL" id="JBGBPQ010000007">
    <property type="protein sequence ID" value="KAL1521926.1"/>
    <property type="molecule type" value="Genomic_DNA"/>
</dbReference>
<sequence length="160" mass="17012">MKPASALIVPVRLGIDRIKSREMALELLILTSALIFPSSTLTHASALLTPHTLPRMHPIAPLARGIILMQAGDSPEGKPSEAVEVGEATEAKPQTGGYETFYDDEKDTAPEKPALSDAMRQRLLNEQRGLGADANSKNPFLLVFAGVGVFVLLGALAVSL</sequence>
<keyword evidence="2" id="KW-0472">Membrane</keyword>
<comment type="caution">
    <text evidence="3">The sequence shown here is derived from an EMBL/GenBank/DDBJ whole genome shotgun (WGS) entry which is preliminary data.</text>
</comment>
<evidence type="ECO:0000313" key="3">
    <source>
        <dbReference type="EMBL" id="KAL1521926.1"/>
    </source>
</evidence>
<feature type="region of interest" description="Disordered" evidence="1">
    <location>
        <begin position="87"/>
        <end position="111"/>
    </location>
</feature>
<name>A0AB34JML7_PRYPA</name>
<proteinExistence type="predicted"/>